<dbReference type="FunFam" id="2.60.40.10:FF:000345">
    <property type="entry name" value="Muscle M-line assembly protein unc-89"/>
    <property type="match status" value="1"/>
</dbReference>
<dbReference type="Proteomes" id="UP000278627">
    <property type="component" value="Unassembled WGS sequence"/>
</dbReference>
<dbReference type="InterPro" id="IPR036179">
    <property type="entry name" value="Ig-like_dom_sf"/>
</dbReference>
<dbReference type="InterPro" id="IPR013783">
    <property type="entry name" value="Ig-like_fold"/>
</dbReference>
<evidence type="ECO:0000259" key="7">
    <source>
        <dbReference type="PROSITE" id="PS50835"/>
    </source>
</evidence>
<keyword evidence="4" id="KW-0677">Repeat</keyword>
<comment type="similarity">
    <text evidence="2">Belongs to the protein kinase superfamily. CAMK Ser/Thr protein kinase family.</text>
</comment>
<evidence type="ECO:0000313" key="9">
    <source>
        <dbReference type="Proteomes" id="UP000278627"/>
    </source>
</evidence>
<comment type="subcellular location">
    <subcellularLocation>
        <location evidence="1">Cytoplasm</location>
        <location evidence="1">Myofibril</location>
        <location evidence="1">Sarcomere</location>
    </subcellularLocation>
</comment>
<dbReference type="PANTHER" id="PTHR47633:SF4">
    <property type="entry name" value="MYOPALLADIN ISOFORM X1"/>
    <property type="match status" value="1"/>
</dbReference>
<evidence type="ECO:0000256" key="5">
    <source>
        <dbReference type="ARBA" id="ARBA00023157"/>
    </source>
</evidence>
<protein>
    <submittedName>
        <fullName evidence="10">Ig-like domain-containing protein</fullName>
    </submittedName>
</protein>
<dbReference type="Pfam" id="PF07679">
    <property type="entry name" value="I-set"/>
    <property type="match status" value="1"/>
</dbReference>
<accession>A0A0N4THF8</accession>
<keyword evidence="6" id="KW-0393">Immunoglobulin domain</keyword>
<evidence type="ECO:0000256" key="1">
    <source>
        <dbReference type="ARBA" id="ARBA00004204"/>
    </source>
</evidence>
<evidence type="ECO:0000313" key="10">
    <source>
        <dbReference type="WBParaSite" id="BPAG_0000764701-mRNA-1"/>
    </source>
</evidence>
<dbReference type="InterPro" id="IPR013098">
    <property type="entry name" value="Ig_I-set"/>
</dbReference>
<reference evidence="10" key="1">
    <citation type="submission" date="2017-02" db="UniProtKB">
        <authorList>
            <consortium name="WormBaseParasite"/>
        </authorList>
    </citation>
    <scope>IDENTIFICATION</scope>
</reference>
<evidence type="ECO:0000313" key="8">
    <source>
        <dbReference type="EMBL" id="VDN88793.1"/>
    </source>
</evidence>
<evidence type="ECO:0000256" key="4">
    <source>
        <dbReference type="ARBA" id="ARBA00022737"/>
    </source>
</evidence>
<dbReference type="GO" id="GO:0030017">
    <property type="term" value="C:sarcomere"/>
    <property type="evidence" value="ECO:0007669"/>
    <property type="project" value="UniProtKB-SubCell"/>
</dbReference>
<keyword evidence="5" id="KW-1015">Disulfide bond</keyword>
<sequence>GPIEKLEKKVVEGEAPRFIIPLQDITVYTGSTIDLECKVVGDPMPTIKWSKDGMILRDDSRYQWEIDSTAGTYRLKINDANVNDEGAYRCVATNIAGSATTKSFVRIDDGSLIQKPSSNEPPRFSIALGDARAVE</sequence>
<dbReference type="PANTHER" id="PTHR47633">
    <property type="entry name" value="IMMUNOGLOBULIN"/>
    <property type="match status" value="1"/>
</dbReference>
<dbReference type="Gene3D" id="2.60.40.10">
    <property type="entry name" value="Immunoglobulins"/>
    <property type="match status" value="1"/>
</dbReference>
<dbReference type="SUPFAM" id="SSF48726">
    <property type="entry name" value="Immunoglobulin"/>
    <property type="match status" value="1"/>
</dbReference>
<keyword evidence="3" id="KW-0963">Cytoplasm</keyword>
<gene>
    <name evidence="8" type="ORF">BPAG_LOCUS7607</name>
</gene>
<dbReference type="SMART" id="SM00408">
    <property type="entry name" value="IGc2"/>
    <property type="match status" value="1"/>
</dbReference>
<evidence type="ECO:0000256" key="6">
    <source>
        <dbReference type="ARBA" id="ARBA00023319"/>
    </source>
</evidence>
<feature type="domain" description="Ig-like" evidence="7">
    <location>
        <begin position="16"/>
        <end position="108"/>
    </location>
</feature>
<dbReference type="EMBL" id="UZAD01008911">
    <property type="protein sequence ID" value="VDN88793.1"/>
    <property type="molecule type" value="Genomic_DNA"/>
</dbReference>
<name>A0A0N4THF8_BRUPA</name>
<dbReference type="PROSITE" id="PS50835">
    <property type="entry name" value="IG_LIKE"/>
    <property type="match status" value="1"/>
</dbReference>
<evidence type="ECO:0000256" key="3">
    <source>
        <dbReference type="ARBA" id="ARBA00022490"/>
    </source>
</evidence>
<reference evidence="8 9" key="2">
    <citation type="submission" date="2018-11" db="EMBL/GenBank/DDBJ databases">
        <authorList>
            <consortium name="Pathogen Informatics"/>
        </authorList>
    </citation>
    <scope>NUCLEOTIDE SEQUENCE [LARGE SCALE GENOMIC DNA]</scope>
</reference>
<dbReference type="InterPro" id="IPR003598">
    <property type="entry name" value="Ig_sub2"/>
</dbReference>
<keyword evidence="9" id="KW-1185">Reference proteome</keyword>
<dbReference type="AlphaFoldDB" id="A0A0N4THF8"/>
<evidence type="ECO:0000256" key="2">
    <source>
        <dbReference type="ARBA" id="ARBA00006692"/>
    </source>
</evidence>
<dbReference type="SMART" id="SM00409">
    <property type="entry name" value="IG"/>
    <property type="match status" value="1"/>
</dbReference>
<dbReference type="InterPro" id="IPR003599">
    <property type="entry name" value="Ig_sub"/>
</dbReference>
<organism evidence="10">
    <name type="scientific">Brugia pahangi</name>
    <name type="common">Filarial nematode worm</name>
    <dbReference type="NCBI Taxonomy" id="6280"/>
    <lineage>
        <taxon>Eukaryota</taxon>
        <taxon>Metazoa</taxon>
        <taxon>Ecdysozoa</taxon>
        <taxon>Nematoda</taxon>
        <taxon>Chromadorea</taxon>
        <taxon>Rhabditida</taxon>
        <taxon>Spirurina</taxon>
        <taxon>Spiruromorpha</taxon>
        <taxon>Filarioidea</taxon>
        <taxon>Onchocercidae</taxon>
        <taxon>Brugia</taxon>
    </lineage>
</organism>
<proteinExistence type="inferred from homology"/>
<dbReference type="InterPro" id="IPR007110">
    <property type="entry name" value="Ig-like_dom"/>
</dbReference>
<dbReference type="STRING" id="6280.A0A0N4THF8"/>
<dbReference type="WBParaSite" id="BPAG_0000764701-mRNA-1">
    <property type="protein sequence ID" value="BPAG_0000764701-mRNA-1"/>
    <property type="gene ID" value="BPAG_0000764701"/>
</dbReference>